<gene>
    <name evidence="1" type="ORF">GMOD_00002634</name>
</gene>
<protein>
    <submittedName>
        <fullName evidence="1">Uncharacterized protein</fullName>
    </submittedName>
</protein>
<dbReference type="EMBL" id="KE747817">
    <property type="protein sequence ID" value="RMZ68786.1"/>
    <property type="molecule type" value="Genomic_DNA"/>
</dbReference>
<dbReference type="OrthoDB" id="3687037at2759"/>
<evidence type="ECO:0000313" key="2">
    <source>
        <dbReference type="Proteomes" id="UP000265663"/>
    </source>
</evidence>
<dbReference type="AlphaFoldDB" id="A0A3M7M2U2"/>
<evidence type="ECO:0000313" key="1">
    <source>
        <dbReference type="EMBL" id="RMZ68786.1"/>
    </source>
</evidence>
<sequence>MQSMVWYTQTFTSHIGMTLLELRGLYRVDRLQSGLEIAVEFCLHTVDAYWVNVPSASMKLLTCFFALAGLATVTHAAVALPPSTMEQGVEPSGCREGDQICTILPLILNKHHAVKTCNKKHQWIVTQTCVDGEVCDSNPSPHCVRQAVKVPEAVKARHDGCRKGDQVCDFDTIWLNDIVKTCNKEHWWVVTDTCLDGKVCTHKPSPHCVQPKDVKPEVVKPEVVKTRRDDGCTNGLQICAILPLIVNNRHAVKTCINHNWVVTTMCNIGEVCDSNPSPRCVRQAVKARRDDGCTNGDQKCAILPLIVNNRHAVKTCMKHNWVVTTMCDVGEVCASNPFRCVRQ</sequence>
<reference evidence="1 2" key="1">
    <citation type="journal article" date="2014" name="PLoS ONE">
        <title>De novo Genome Assembly of the Fungal Plant Pathogen Pyrenophora semeniperda.</title>
        <authorList>
            <person name="Soliai M.M."/>
            <person name="Meyer S.E."/>
            <person name="Udall J.A."/>
            <person name="Elzinga D.E."/>
            <person name="Hermansen R.A."/>
            <person name="Bodily P.M."/>
            <person name="Hart A.A."/>
            <person name="Coleman C.E."/>
        </authorList>
    </citation>
    <scope>NUCLEOTIDE SEQUENCE [LARGE SCALE GENOMIC DNA]</scope>
    <source>
        <strain evidence="1 2">CCB06</strain>
        <tissue evidence="1">Mycelium</tissue>
    </source>
</reference>
<organism evidence="1 2">
    <name type="scientific">Pyrenophora seminiperda CCB06</name>
    <dbReference type="NCBI Taxonomy" id="1302712"/>
    <lineage>
        <taxon>Eukaryota</taxon>
        <taxon>Fungi</taxon>
        <taxon>Dikarya</taxon>
        <taxon>Ascomycota</taxon>
        <taxon>Pezizomycotina</taxon>
        <taxon>Dothideomycetes</taxon>
        <taxon>Pleosporomycetidae</taxon>
        <taxon>Pleosporales</taxon>
        <taxon>Pleosporineae</taxon>
        <taxon>Pleosporaceae</taxon>
        <taxon>Pyrenophora</taxon>
    </lineage>
</organism>
<dbReference type="Proteomes" id="UP000265663">
    <property type="component" value="Unassembled WGS sequence"/>
</dbReference>
<accession>A0A3M7M2U2</accession>
<name>A0A3M7M2U2_9PLEO</name>
<keyword evidence="2" id="KW-1185">Reference proteome</keyword>
<proteinExistence type="predicted"/>